<dbReference type="EMBL" id="KF900854">
    <property type="protein sequence ID" value="AIF09165.1"/>
    <property type="molecule type" value="Genomic_DNA"/>
</dbReference>
<accession>A0A075H1U2</accession>
<evidence type="ECO:0000313" key="1">
    <source>
        <dbReference type="EMBL" id="AIF09165.1"/>
    </source>
</evidence>
<sequence>MPITIIFFSSLKILIKKNPRKQFLANISPSNIYYQNLFKKFGFKIIQYTFEKIK</sequence>
<protein>
    <submittedName>
        <fullName evidence="1">Uncharacterized protein</fullName>
    </submittedName>
</protein>
<reference evidence="1" key="1">
    <citation type="journal article" date="2014" name="Genome Biol. Evol.">
        <title>Pangenome evidence for extensive interdomain horizontal transfer affecting lineage core and shell genes in uncultured planktonic thaumarchaeota and euryarchaeota.</title>
        <authorList>
            <person name="Deschamps P."/>
            <person name="Zivanovic Y."/>
            <person name="Moreira D."/>
            <person name="Rodriguez-Valera F."/>
            <person name="Lopez-Garcia P."/>
        </authorList>
    </citation>
    <scope>NUCLEOTIDE SEQUENCE</scope>
</reference>
<proteinExistence type="predicted"/>
<name>A0A075H1U2_9ARCH</name>
<organism evidence="1">
    <name type="scientific">uncultured marine thaumarchaeote KM3_35_D03</name>
    <dbReference type="NCBI Taxonomy" id="1456132"/>
    <lineage>
        <taxon>Archaea</taxon>
        <taxon>Nitrososphaerota</taxon>
        <taxon>environmental samples</taxon>
    </lineage>
</organism>
<dbReference type="AlphaFoldDB" id="A0A075H1U2"/>